<dbReference type="EMBL" id="BAABBV010000001">
    <property type="protein sequence ID" value="GAA4159051.1"/>
    <property type="molecule type" value="Genomic_DNA"/>
</dbReference>
<evidence type="ECO:0000259" key="2">
    <source>
        <dbReference type="Pfam" id="PF13649"/>
    </source>
</evidence>
<feature type="compositionally biased region" description="Low complexity" evidence="1">
    <location>
        <begin position="268"/>
        <end position="286"/>
    </location>
</feature>
<dbReference type="Gene3D" id="3.40.50.150">
    <property type="entry name" value="Vaccinia Virus protein VP39"/>
    <property type="match status" value="1"/>
</dbReference>
<evidence type="ECO:0000256" key="1">
    <source>
        <dbReference type="SAM" id="MobiDB-lite"/>
    </source>
</evidence>
<dbReference type="InterPro" id="IPR029063">
    <property type="entry name" value="SAM-dependent_MTases_sf"/>
</dbReference>
<proteinExistence type="predicted"/>
<gene>
    <name evidence="3" type="ORF">GCM10022286_12830</name>
</gene>
<dbReference type="SUPFAM" id="SSF53335">
    <property type="entry name" value="S-adenosyl-L-methionine-dependent methyltransferases"/>
    <property type="match status" value="1"/>
</dbReference>
<organism evidence="3 4">
    <name type="scientific">Gryllotalpicola daejeonensis</name>
    <dbReference type="NCBI Taxonomy" id="993087"/>
    <lineage>
        <taxon>Bacteria</taxon>
        <taxon>Bacillati</taxon>
        <taxon>Actinomycetota</taxon>
        <taxon>Actinomycetes</taxon>
        <taxon>Micrococcales</taxon>
        <taxon>Microbacteriaceae</taxon>
        <taxon>Gryllotalpicola</taxon>
    </lineage>
</organism>
<keyword evidence="4" id="KW-1185">Reference proteome</keyword>
<feature type="compositionally biased region" description="Low complexity" evidence="1">
    <location>
        <begin position="229"/>
        <end position="258"/>
    </location>
</feature>
<dbReference type="Proteomes" id="UP001415169">
    <property type="component" value="Unassembled WGS sequence"/>
</dbReference>
<feature type="region of interest" description="Disordered" evidence="1">
    <location>
        <begin position="229"/>
        <end position="286"/>
    </location>
</feature>
<protein>
    <recommendedName>
        <fullName evidence="2">Methyltransferase domain-containing protein</fullName>
    </recommendedName>
</protein>
<accession>A0ABP7ZI75</accession>
<comment type="caution">
    <text evidence="3">The sequence shown here is derived from an EMBL/GenBank/DDBJ whole genome shotgun (WGS) entry which is preliminary data.</text>
</comment>
<evidence type="ECO:0000313" key="4">
    <source>
        <dbReference type="Proteomes" id="UP001415169"/>
    </source>
</evidence>
<feature type="domain" description="Methyltransferase" evidence="2">
    <location>
        <begin position="33"/>
        <end position="124"/>
    </location>
</feature>
<name>A0ABP7ZI75_9MICO</name>
<dbReference type="Pfam" id="PF13649">
    <property type="entry name" value="Methyltransf_25"/>
    <property type="match status" value="1"/>
</dbReference>
<evidence type="ECO:0000313" key="3">
    <source>
        <dbReference type="EMBL" id="GAA4159051.1"/>
    </source>
</evidence>
<sequence>MGVMPADVGGEWNRDAAYHPWIQRIAAEHAGDVLDVGCGDGLLALRLAAVSRSVVGIDRDAAAIAEAHKRLRMVANTDVAVSEFGTEWGLTPDSYDVITMVSVLHELPLLPTLERVVELLKPGGTLIVVGEAEPTTLIDRALELISVPYAWALQTFYTWRGMYRPEFVSEQSVAPTYSYADVMDAAAELLPGAELHRGLLRRYRLRWSKPVEVAAGEVDLAAMTAATSGRATAAGHPSSTRTTPLCSTATTSTSSHTSSTRRARSRRSSPAPTRAAAPDPAASSLD</sequence>
<dbReference type="CDD" id="cd02440">
    <property type="entry name" value="AdoMet_MTases"/>
    <property type="match status" value="1"/>
</dbReference>
<reference evidence="3" key="2">
    <citation type="submission" date="2023-12" db="EMBL/GenBank/DDBJ databases">
        <authorList>
            <person name="Sun Q."/>
            <person name="Inoue M."/>
        </authorList>
    </citation>
    <scope>NUCLEOTIDE SEQUENCE</scope>
    <source>
        <strain evidence="3">JCM 17590</strain>
    </source>
</reference>
<dbReference type="InterPro" id="IPR041698">
    <property type="entry name" value="Methyltransf_25"/>
</dbReference>
<reference evidence="3" key="1">
    <citation type="journal article" date="2014" name="Int. J. Syst. Evol. Microbiol.">
        <title>Complete genome of a new Firmicutes species belonging to the dominant human colonic microbiota ('Ruminococcus bicirculans') reveals two chromosomes and a selective capacity to utilize plant glucans.</title>
        <authorList>
            <consortium name="NISC Comparative Sequencing Program"/>
            <person name="Wegmann U."/>
            <person name="Louis P."/>
            <person name="Goesmann A."/>
            <person name="Henrissat B."/>
            <person name="Duncan S.H."/>
            <person name="Flint H.J."/>
        </authorList>
    </citation>
    <scope>NUCLEOTIDE SEQUENCE</scope>
    <source>
        <strain evidence="3">JCM 17590</strain>
    </source>
</reference>
<dbReference type="PANTHER" id="PTHR43464">
    <property type="entry name" value="METHYLTRANSFERASE"/>
    <property type="match status" value="1"/>
</dbReference>